<dbReference type="Pfam" id="PF13589">
    <property type="entry name" value="HATPase_c_3"/>
    <property type="match status" value="1"/>
</dbReference>
<dbReference type="RefSeq" id="WP_041505354.1">
    <property type="nucleotide sequence ID" value="NZ_JPIU01000040.1"/>
</dbReference>
<evidence type="ECO:0000313" key="1">
    <source>
        <dbReference type="EMBL" id="KIO43870.1"/>
    </source>
</evidence>
<keyword evidence="2" id="KW-1185">Reference proteome</keyword>
<proteinExistence type="predicted"/>
<dbReference type="EMBL" id="JPIU01000040">
    <property type="protein sequence ID" value="KIO43870.1"/>
    <property type="molecule type" value="Genomic_DNA"/>
</dbReference>
<accession>A0A0C3R3R2</accession>
<evidence type="ECO:0008006" key="3">
    <source>
        <dbReference type="Google" id="ProtNLM"/>
    </source>
</evidence>
<reference evidence="1 2" key="1">
    <citation type="submission" date="2014-07" db="EMBL/GenBank/DDBJ databases">
        <title>Porphyromonadaceae bacterium OUH 308042 = ATCC BAA-2681 = DSM 28342 draft genome.</title>
        <authorList>
            <person name="Sydenham T.V."/>
            <person name="Hasman H."/>
            <person name="Justensen U.S."/>
        </authorList>
    </citation>
    <scope>NUCLEOTIDE SEQUENCE [LARGE SCALE GENOMIC DNA]</scope>
    <source>
        <strain evidence="1 2">OUH 308042</strain>
    </source>
</reference>
<name>A0A0C3R3R2_9PORP</name>
<sequence length="630" mass="73420">MDINVKQAVKLFFANPSLEMVFFEAIANAIDADATDIKIQINLDEFNKPDTLTIKIIDNGVGLTDERFGKFSELLKVDEDTHKGVGRLVFLSYFKRIAISSTYEKKHRTFTFSNDFDGKSNVVDIDSNEHGTTLTYEDYYLKKIKSHDYLRPSTLKLRILEEFYPRLYLLKQEGRYINISISLTVNVPNLNQQFTTSAAIIDTSKMETLSVVDIDAEMLDLFEKMKLHYLIKQKESDNTIITAICVDGRTYKMDIIAPENIPYGYDLIFLLYSDLFKGQVNASRQELTMKDATLKTVKTLFRKKVAELLNLQIPTIKERNAQIKDSFYNRFPHLLDYFENDTIGFISRNDAIRNAQEKFFKDQKEVLDATDFSDERYEKTLEMSARTLTEYILYRQIIIDRLKNIDTKNREEDIHNLIVPKRKLLSGQNFITDIYNNNAWLLDDKYMTYSTILSERDMSELVDVITEGEVKLKDDSRPDIAIVFSGNPNDEKKNTPVDVVIIELKKKGLKLAKNEEVISQLRQRARRLMKYYNNKIQRIWFYGIIEFSTELKISMLEDKFNELFSNGSVFYKEIDVMLDYETKKTIPAGIFLMEFNSFIADADTRNSTFLKVLKSHFTENRDIDNTTTNQ</sequence>
<dbReference type="SUPFAM" id="SSF55874">
    <property type="entry name" value="ATPase domain of HSP90 chaperone/DNA topoisomerase II/histidine kinase"/>
    <property type="match status" value="1"/>
</dbReference>
<dbReference type="InterPro" id="IPR036890">
    <property type="entry name" value="HATPase_C_sf"/>
</dbReference>
<dbReference type="Gene3D" id="3.30.565.10">
    <property type="entry name" value="Histidine kinase-like ATPase, C-terminal domain"/>
    <property type="match status" value="1"/>
</dbReference>
<organism evidence="1 2">
    <name type="scientific">Sanguibacteroides justesenii</name>
    <dbReference type="NCBI Taxonomy" id="1547597"/>
    <lineage>
        <taxon>Bacteria</taxon>
        <taxon>Pseudomonadati</taxon>
        <taxon>Bacteroidota</taxon>
        <taxon>Bacteroidia</taxon>
        <taxon>Bacteroidales</taxon>
        <taxon>Porphyromonadaceae</taxon>
        <taxon>Sanguibacteroides</taxon>
    </lineage>
</organism>
<dbReference type="Proteomes" id="UP000031980">
    <property type="component" value="Unassembled WGS sequence"/>
</dbReference>
<gene>
    <name evidence="1" type="ORF">BA92_10725</name>
</gene>
<evidence type="ECO:0000313" key="2">
    <source>
        <dbReference type="Proteomes" id="UP000031980"/>
    </source>
</evidence>
<protein>
    <recommendedName>
        <fullName evidence="3">ATP-binding protein</fullName>
    </recommendedName>
</protein>
<comment type="caution">
    <text evidence="1">The sequence shown here is derived from an EMBL/GenBank/DDBJ whole genome shotgun (WGS) entry which is preliminary data.</text>
</comment>
<dbReference type="AlphaFoldDB" id="A0A0C3R3R2"/>